<accession>A0A5N1J5I7</accession>
<reference evidence="12 13" key="1">
    <citation type="submission" date="2019-09" db="EMBL/GenBank/DDBJ databases">
        <title>Genome sequence of Adhaeribacter sp. M2.</title>
        <authorList>
            <person name="Srinivasan S."/>
        </authorList>
    </citation>
    <scope>NUCLEOTIDE SEQUENCE [LARGE SCALE GENOMIC DNA]</scope>
    <source>
        <strain evidence="12 13">M2</strain>
    </source>
</reference>
<evidence type="ECO:0000256" key="2">
    <source>
        <dbReference type="ARBA" id="ARBA00008900"/>
    </source>
</evidence>
<evidence type="ECO:0000256" key="11">
    <source>
        <dbReference type="PIRSR" id="PIRSR006113-2"/>
    </source>
</evidence>
<dbReference type="GO" id="GO:0070497">
    <property type="term" value="F:6-carboxytetrahydropterin synthase activity"/>
    <property type="evidence" value="ECO:0007669"/>
    <property type="project" value="UniProtKB-EC"/>
</dbReference>
<dbReference type="InterPro" id="IPR038418">
    <property type="entry name" value="6-PTP_synth/QueD_sf"/>
</dbReference>
<feature type="binding site" evidence="11">
    <location>
        <position position="29"/>
    </location>
    <ligand>
        <name>Zn(2+)</name>
        <dbReference type="ChEBI" id="CHEBI:29105"/>
    </ligand>
</feature>
<feature type="active site" description="Proton acceptor" evidence="10">
    <location>
        <position position="25"/>
    </location>
</feature>
<comment type="caution">
    <text evidence="12">The sequence shown here is derived from an EMBL/GenBank/DDBJ whole genome shotgun (WGS) entry which is preliminary data.</text>
</comment>
<sequence>MNKIRLSRIFRFETAHALQGYDGACRRIHGHSYKLVVTIIGEPLLDELHPKNGMVMDFGDLKKIVSEQVVKPFDHALLLNQTAPADLVAQLRKNDEKLVLFPYQPTCENMLLYIRDRLQESLPDNIGLHSLQLSETENSFAEWFAADNIRN</sequence>
<evidence type="ECO:0000256" key="10">
    <source>
        <dbReference type="PIRSR" id="PIRSR006113-1"/>
    </source>
</evidence>
<comment type="cofactor">
    <cofactor evidence="11">
        <name>Zn(2+)</name>
        <dbReference type="ChEBI" id="CHEBI:29105"/>
    </cofactor>
    <text evidence="11">Binds 1 zinc ion per subunit.</text>
</comment>
<protein>
    <recommendedName>
        <fullName evidence="4">6-carboxy-5,6,7,8-tetrahydropterin synthase</fullName>
        <ecNumber evidence="3">4.1.2.50</ecNumber>
    </recommendedName>
    <alternativeName>
        <fullName evidence="8">Queuosine biosynthesis protein QueD</fullName>
    </alternativeName>
</protein>
<evidence type="ECO:0000256" key="1">
    <source>
        <dbReference type="ARBA" id="ARBA00005061"/>
    </source>
</evidence>
<comment type="similarity">
    <text evidence="2">Belongs to the PTPS family. QueD subfamily.</text>
</comment>
<dbReference type="RefSeq" id="WP_150902107.1">
    <property type="nucleotide sequence ID" value="NZ_VTWT01000001.1"/>
</dbReference>
<evidence type="ECO:0000256" key="8">
    <source>
        <dbReference type="ARBA" id="ARBA00031449"/>
    </source>
</evidence>
<dbReference type="EC" id="4.1.2.50" evidence="3"/>
<comment type="pathway">
    <text evidence="1">Purine metabolism; 7-cyano-7-deazaguanine biosynthesis.</text>
</comment>
<evidence type="ECO:0000256" key="5">
    <source>
        <dbReference type="ARBA" id="ARBA00022723"/>
    </source>
</evidence>
<keyword evidence="5 11" id="KW-0479">Metal-binding</keyword>
<comment type="catalytic activity">
    <reaction evidence="9">
        <text>7,8-dihydroneopterin 3'-triphosphate + H2O = 6-carboxy-5,6,7,8-tetrahydropterin + triphosphate + acetaldehyde + 2 H(+)</text>
        <dbReference type="Rhea" id="RHEA:27966"/>
        <dbReference type="ChEBI" id="CHEBI:15343"/>
        <dbReference type="ChEBI" id="CHEBI:15377"/>
        <dbReference type="ChEBI" id="CHEBI:15378"/>
        <dbReference type="ChEBI" id="CHEBI:18036"/>
        <dbReference type="ChEBI" id="CHEBI:58462"/>
        <dbReference type="ChEBI" id="CHEBI:61032"/>
        <dbReference type="EC" id="4.1.2.50"/>
    </reaction>
</comment>
<dbReference type="AlphaFoldDB" id="A0A5N1J5I7"/>
<feature type="binding site" evidence="11">
    <location>
        <position position="16"/>
    </location>
    <ligand>
        <name>Zn(2+)</name>
        <dbReference type="ChEBI" id="CHEBI:29105"/>
    </ligand>
</feature>
<evidence type="ECO:0000256" key="9">
    <source>
        <dbReference type="ARBA" id="ARBA00048807"/>
    </source>
</evidence>
<dbReference type="PIRSF" id="PIRSF006113">
    <property type="entry name" value="PTP_synth"/>
    <property type="match status" value="1"/>
</dbReference>
<keyword evidence="6 11" id="KW-0862">Zinc</keyword>
<dbReference type="Proteomes" id="UP000326570">
    <property type="component" value="Unassembled WGS sequence"/>
</dbReference>
<dbReference type="Pfam" id="PF01242">
    <property type="entry name" value="PTPS"/>
    <property type="match status" value="1"/>
</dbReference>
<feature type="active site" description="Charge relay system" evidence="10">
    <location>
        <position position="75"/>
    </location>
</feature>
<name>A0A5N1J5I7_9BACT</name>
<proteinExistence type="inferred from homology"/>
<dbReference type="GO" id="GO:0046872">
    <property type="term" value="F:metal ion binding"/>
    <property type="evidence" value="ECO:0007669"/>
    <property type="project" value="UniProtKB-KW"/>
</dbReference>
<dbReference type="EMBL" id="VTWT01000001">
    <property type="protein sequence ID" value="KAA9345964.1"/>
    <property type="molecule type" value="Genomic_DNA"/>
</dbReference>
<dbReference type="SUPFAM" id="SSF55620">
    <property type="entry name" value="Tetrahydrobiopterin biosynthesis enzymes-like"/>
    <property type="match status" value="1"/>
</dbReference>
<keyword evidence="13" id="KW-1185">Reference proteome</keyword>
<keyword evidence="7" id="KW-0456">Lyase</keyword>
<dbReference type="UniPathway" id="UPA00391"/>
<evidence type="ECO:0000256" key="3">
    <source>
        <dbReference type="ARBA" id="ARBA00012982"/>
    </source>
</evidence>
<dbReference type="Gene3D" id="3.30.479.10">
    <property type="entry name" value="6-pyruvoyl tetrahydropterin synthase/QueD"/>
    <property type="match status" value="1"/>
</dbReference>
<feature type="binding site" evidence="11">
    <location>
        <position position="31"/>
    </location>
    <ligand>
        <name>Zn(2+)</name>
        <dbReference type="ChEBI" id="CHEBI:29105"/>
    </ligand>
</feature>
<evidence type="ECO:0000256" key="6">
    <source>
        <dbReference type="ARBA" id="ARBA00022833"/>
    </source>
</evidence>
<dbReference type="InterPro" id="IPR007115">
    <property type="entry name" value="6-PTP_synth/QueD"/>
</dbReference>
<gene>
    <name evidence="12" type="ORF">F0P94_02460</name>
</gene>
<feature type="active site" description="Charge relay system" evidence="10">
    <location>
        <position position="135"/>
    </location>
</feature>
<dbReference type="PANTHER" id="PTHR12589">
    <property type="entry name" value="PYRUVOYL TETRAHYDROBIOPTERIN SYNTHASE"/>
    <property type="match status" value="1"/>
</dbReference>
<evidence type="ECO:0000313" key="12">
    <source>
        <dbReference type="EMBL" id="KAA9345964.1"/>
    </source>
</evidence>
<dbReference type="PANTHER" id="PTHR12589:SF7">
    <property type="entry name" value="6-PYRUVOYL TETRAHYDROBIOPTERIN SYNTHASE"/>
    <property type="match status" value="1"/>
</dbReference>
<evidence type="ECO:0000256" key="7">
    <source>
        <dbReference type="ARBA" id="ARBA00023239"/>
    </source>
</evidence>
<organism evidence="12 13">
    <name type="scientific">Adhaeribacter soli</name>
    <dbReference type="NCBI Taxonomy" id="2607655"/>
    <lineage>
        <taxon>Bacteria</taxon>
        <taxon>Pseudomonadati</taxon>
        <taxon>Bacteroidota</taxon>
        <taxon>Cytophagia</taxon>
        <taxon>Cytophagales</taxon>
        <taxon>Hymenobacteraceae</taxon>
        <taxon>Adhaeribacter</taxon>
    </lineage>
</organism>
<evidence type="ECO:0000256" key="4">
    <source>
        <dbReference type="ARBA" id="ARBA00018141"/>
    </source>
</evidence>
<evidence type="ECO:0000313" key="13">
    <source>
        <dbReference type="Proteomes" id="UP000326570"/>
    </source>
</evidence>